<evidence type="ECO:0000256" key="6">
    <source>
        <dbReference type="ARBA" id="ARBA00013053"/>
    </source>
</evidence>
<keyword evidence="14" id="KW-1185">Reference proteome</keyword>
<comment type="pathway">
    <text evidence="2">Amino-acid biosynthesis; L-isoleucine biosynthesis; L-isoleucine from 2-oxobutanoate: step 4/4.</text>
</comment>
<dbReference type="SUPFAM" id="SSF56752">
    <property type="entry name" value="D-aminoacid aminotransferase-like PLP-dependent enzymes"/>
    <property type="match status" value="1"/>
</dbReference>
<dbReference type="AlphaFoldDB" id="A0A5C6M5Z7"/>
<dbReference type="InterPro" id="IPR043132">
    <property type="entry name" value="BCAT-like_C"/>
</dbReference>
<dbReference type="PANTHER" id="PTHR42743">
    <property type="entry name" value="AMINO-ACID AMINOTRANSFERASE"/>
    <property type="match status" value="1"/>
</dbReference>
<evidence type="ECO:0000256" key="12">
    <source>
        <dbReference type="RuleBase" id="RU004516"/>
    </source>
</evidence>
<dbReference type="CDD" id="cd00449">
    <property type="entry name" value="PLPDE_IV"/>
    <property type="match status" value="1"/>
</dbReference>
<comment type="cofactor">
    <cofactor evidence="1 12">
        <name>pyridoxal 5'-phosphate</name>
        <dbReference type="ChEBI" id="CHEBI:597326"/>
    </cofactor>
</comment>
<evidence type="ECO:0000256" key="11">
    <source>
        <dbReference type="RuleBase" id="RU004106"/>
    </source>
</evidence>
<dbReference type="GO" id="GO:0004084">
    <property type="term" value="F:branched-chain-amino-acid transaminase activity"/>
    <property type="evidence" value="ECO:0007669"/>
    <property type="project" value="UniProtKB-EC"/>
</dbReference>
<proteinExistence type="inferred from homology"/>
<evidence type="ECO:0000256" key="7">
    <source>
        <dbReference type="ARBA" id="ARBA00022898"/>
    </source>
</evidence>
<evidence type="ECO:0000256" key="10">
    <source>
        <dbReference type="ARBA" id="ARBA00049229"/>
    </source>
</evidence>
<evidence type="ECO:0000256" key="4">
    <source>
        <dbReference type="ARBA" id="ARBA00005072"/>
    </source>
</evidence>
<dbReference type="PANTHER" id="PTHR42743:SF11">
    <property type="entry name" value="AMINODEOXYCHORISMATE LYASE"/>
    <property type="match status" value="1"/>
</dbReference>
<comment type="pathway">
    <text evidence="3">Amino-acid biosynthesis; L-valine biosynthesis; L-valine from pyruvate: step 4/4.</text>
</comment>
<protein>
    <recommendedName>
        <fullName evidence="6">branched-chain-amino-acid transaminase</fullName>
        <ecNumber evidence="6">2.6.1.42</ecNumber>
    </recommendedName>
</protein>
<dbReference type="Proteomes" id="UP000321083">
    <property type="component" value="Unassembled WGS sequence"/>
</dbReference>
<comment type="pathway">
    <text evidence="4">Amino-acid biosynthesis; L-leucine biosynthesis; L-leucine from 3-methyl-2-oxobutanoate: step 4/4.</text>
</comment>
<sequence length="308" mass="33947">MGFGSGVLTGLIAIDGQVFSPEKAAVSAFDRGLLFGDAVFEVMVAFGNKILDLDAHLERLHASAAAIALEIPWSNQELSFEVQSLIDQLSLPKGYVRLMVTRGDGLGLKIRGGERPRRITYCMPAAHEPADLYRDGLALKRMIKEDSSRGAKPKTASYLHTALALKRAATDGFDEILWSNSDGEISEAATANIFFLAREGDLLEIVTPPAQSGILLGITRGTIMRLLQQAKIPVHEQIIFADELPRFDEAFLCSTVRGLVPIHRIDNHRLHSARPQSSFRHVERLFQTWVATEIGHRVDWATGRPTGR</sequence>
<evidence type="ECO:0000256" key="9">
    <source>
        <dbReference type="ARBA" id="ARBA00048798"/>
    </source>
</evidence>
<reference evidence="13 14" key="2">
    <citation type="submission" date="2019-08" db="EMBL/GenBank/DDBJ databases">
        <authorList>
            <person name="Henke P."/>
        </authorList>
    </citation>
    <scope>NUCLEOTIDE SEQUENCE [LARGE SCALE GENOMIC DNA]</scope>
    <source>
        <strain evidence="13">Phe10_nw2017</strain>
    </source>
</reference>
<dbReference type="GO" id="GO:0046394">
    <property type="term" value="P:carboxylic acid biosynthetic process"/>
    <property type="evidence" value="ECO:0007669"/>
    <property type="project" value="UniProtKB-ARBA"/>
</dbReference>
<organism evidence="13 14">
    <name type="scientific">Planctomyces bekefii</name>
    <dbReference type="NCBI Taxonomy" id="1653850"/>
    <lineage>
        <taxon>Bacteria</taxon>
        <taxon>Pseudomonadati</taxon>
        <taxon>Planctomycetota</taxon>
        <taxon>Planctomycetia</taxon>
        <taxon>Planctomycetales</taxon>
        <taxon>Planctomycetaceae</taxon>
        <taxon>Planctomyces</taxon>
    </lineage>
</organism>
<dbReference type="EMBL" id="SRHE01000280">
    <property type="protein sequence ID" value="TWW09422.1"/>
    <property type="molecule type" value="Genomic_DNA"/>
</dbReference>
<accession>A0A5C6M5Z7</accession>
<evidence type="ECO:0000313" key="13">
    <source>
        <dbReference type="EMBL" id="TWW09422.1"/>
    </source>
</evidence>
<keyword evidence="7 12" id="KW-0663">Pyridoxal phosphate</keyword>
<dbReference type="GO" id="GO:0005829">
    <property type="term" value="C:cytosol"/>
    <property type="evidence" value="ECO:0007669"/>
    <property type="project" value="TreeGrafter"/>
</dbReference>
<comment type="catalytic activity">
    <reaction evidence="9">
        <text>L-isoleucine + 2-oxoglutarate = (S)-3-methyl-2-oxopentanoate + L-glutamate</text>
        <dbReference type="Rhea" id="RHEA:24801"/>
        <dbReference type="ChEBI" id="CHEBI:16810"/>
        <dbReference type="ChEBI" id="CHEBI:29985"/>
        <dbReference type="ChEBI" id="CHEBI:35146"/>
        <dbReference type="ChEBI" id="CHEBI:58045"/>
        <dbReference type="EC" id="2.6.1.42"/>
    </reaction>
</comment>
<evidence type="ECO:0000256" key="3">
    <source>
        <dbReference type="ARBA" id="ARBA00004931"/>
    </source>
</evidence>
<dbReference type="PROSITE" id="PS00770">
    <property type="entry name" value="AA_TRANSFER_CLASS_4"/>
    <property type="match status" value="1"/>
</dbReference>
<comment type="similarity">
    <text evidence="5 11">Belongs to the class-IV pyridoxal-phosphate-dependent aminotransferase family.</text>
</comment>
<dbReference type="InterPro" id="IPR018300">
    <property type="entry name" value="Aminotrans_IV_CS"/>
</dbReference>
<dbReference type="InterPro" id="IPR050571">
    <property type="entry name" value="Class-IV_PLP-Dep_Aminotrnsfr"/>
</dbReference>
<dbReference type="Pfam" id="PF01063">
    <property type="entry name" value="Aminotran_4"/>
    <property type="match status" value="1"/>
</dbReference>
<dbReference type="InterPro" id="IPR001544">
    <property type="entry name" value="Aminotrans_IV"/>
</dbReference>
<evidence type="ECO:0000256" key="2">
    <source>
        <dbReference type="ARBA" id="ARBA00004824"/>
    </source>
</evidence>
<comment type="catalytic activity">
    <reaction evidence="8">
        <text>L-valine + 2-oxoglutarate = 3-methyl-2-oxobutanoate + L-glutamate</text>
        <dbReference type="Rhea" id="RHEA:24813"/>
        <dbReference type="ChEBI" id="CHEBI:11851"/>
        <dbReference type="ChEBI" id="CHEBI:16810"/>
        <dbReference type="ChEBI" id="CHEBI:29985"/>
        <dbReference type="ChEBI" id="CHEBI:57762"/>
        <dbReference type="EC" id="2.6.1.42"/>
    </reaction>
</comment>
<dbReference type="EC" id="2.6.1.42" evidence="6"/>
<evidence type="ECO:0000256" key="1">
    <source>
        <dbReference type="ARBA" id="ARBA00001933"/>
    </source>
</evidence>
<reference evidence="13 14" key="1">
    <citation type="submission" date="2019-08" db="EMBL/GenBank/DDBJ databases">
        <title>100 year-old enigma solved: identification of Planctomyces bekefii, the type genus and species of the phylum Planctomycetes.</title>
        <authorList>
            <person name="Svetlana D.N."/>
            <person name="Overmann J."/>
        </authorList>
    </citation>
    <scope>NUCLEOTIDE SEQUENCE [LARGE SCALE GENOMIC DNA]</scope>
    <source>
        <strain evidence="13">Phe10_nw2017</strain>
    </source>
</reference>
<dbReference type="InterPro" id="IPR036038">
    <property type="entry name" value="Aminotransferase-like"/>
</dbReference>
<keyword evidence="13" id="KW-0032">Aminotransferase</keyword>
<keyword evidence="13" id="KW-0808">Transferase</keyword>
<dbReference type="Gene3D" id="3.30.470.10">
    <property type="match status" value="1"/>
</dbReference>
<evidence type="ECO:0000256" key="8">
    <source>
        <dbReference type="ARBA" id="ARBA00048212"/>
    </source>
</evidence>
<comment type="catalytic activity">
    <reaction evidence="10">
        <text>L-leucine + 2-oxoglutarate = 4-methyl-2-oxopentanoate + L-glutamate</text>
        <dbReference type="Rhea" id="RHEA:18321"/>
        <dbReference type="ChEBI" id="CHEBI:16810"/>
        <dbReference type="ChEBI" id="CHEBI:17865"/>
        <dbReference type="ChEBI" id="CHEBI:29985"/>
        <dbReference type="ChEBI" id="CHEBI:57427"/>
        <dbReference type="EC" id="2.6.1.42"/>
    </reaction>
</comment>
<dbReference type="InterPro" id="IPR043131">
    <property type="entry name" value="BCAT-like_N"/>
</dbReference>
<evidence type="ECO:0000313" key="14">
    <source>
        <dbReference type="Proteomes" id="UP000321083"/>
    </source>
</evidence>
<dbReference type="Gene3D" id="3.20.10.10">
    <property type="entry name" value="D-amino Acid Aminotransferase, subunit A, domain 2"/>
    <property type="match status" value="1"/>
</dbReference>
<evidence type="ECO:0000256" key="5">
    <source>
        <dbReference type="ARBA" id="ARBA00009320"/>
    </source>
</evidence>
<gene>
    <name evidence="13" type="ORF">E3A20_14510</name>
</gene>
<comment type="caution">
    <text evidence="13">The sequence shown here is derived from an EMBL/GenBank/DDBJ whole genome shotgun (WGS) entry which is preliminary data.</text>
</comment>
<name>A0A5C6M5Z7_9PLAN</name>